<evidence type="ECO:0000256" key="3">
    <source>
        <dbReference type="ARBA" id="ARBA00022475"/>
    </source>
</evidence>
<evidence type="ECO:0000256" key="6">
    <source>
        <dbReference type="ARBA" id="ARBA00022741"/>
    </source>
</evidence>
<keyword evidence="3" id="KW-1003">Cell membrane</keyword>
<dbReference type="Gene3D" id="3.40.50.300">
    <property type="entry name" value="P-loop containing nucleotide triphosphate hydrolases"/>
    <property type="match status" value="1"/>
</dbReference>
<protein>
    <submittedName>
        <fullName evidence="15">ABC transporter ATP-binding protein</fullName>
        <ecNumber evidence="15">3.6.3.-</ecNumber>
    </submittedName>
    <submittedName>
        <fullName evidence="14">Fused transporter subunits of ABC superfamily: ATP-binding component</fullName>
    </submittedName>
</protein>
<evidence type="ECO:0000313" key="15">
    <source>
        <dbReference type="EMBL" id="SPX61003.1"/>
    </source>
</evidence>
<feature type="domain" description="ABC transporter" evidence="12">
    <location>
        <begin position="344"/>
        <end position="578"/>
    </location>
</feature>
<evidence type="ECO:0000256" key="11">
    <source>
        <dbReference type="SAM" id="Phobius"/>
    </source>
</evidence>
<dbReference type="PANTHER" id="PTHR43394">
    <property type="entry name" value="ATP-DEPENDENT PERMEASE MDL1, MITOCHONDRIAL"/>
    <property type="match status" value="1"/>
</dbReference>
<feature type="transmembrane region" description="Helical" evidence="11">
    <location>
        <begin position="65"/>
        <end position="86"/>
    </location>
</feature>
<dbReference type="SMART" id="SM00382">
    <property type="entry name" value="AAA"/>
    <property type="match status" value="1"/>
</dbReference>
<evidence type="ECO:0000256" key="7">
    <source>
        <dbReference type="ARBA" id="ARBA00022840"/>
    </source>
</evidence>
<evidence type="ECO:0000259" key="13">
    <source>
        <dbReference type="PROSITE" id="PS50929"/>
    </source>
</evidence>
<keyword evidence="7 14" id="KW-0067">ATP-binding</keyword>
<keyword evidence="10 11" id="KW-0472">Membrane</keyword>
<evidence type="ECO:0000256" key="10">
    <source>
        <dbReference type="ARBA" id="ARBA00023136"/>
    </source>
</evidence>
<keyword evidence="9" id="KW-0445">Lipid transport</keyword>
<dbReference type="InterPro" id="IPR011527">
    <property type="entry name" value="ABC1_TM_dom"/>
</dbReference>
<dbReference type="GO" id="GO:0005524">
    <property type="term" value="F:ATP binding"/>
    <property type="evidence" value="ECO:0007669"/>
    <property type="project" value="UniProtKB-KW"/>
</dbReference>
<accession>A0A0W0TKV8</accession>
<dbReference type="EMBL" id="LNYB01000081">
    <property type="protein sequence ID" value="KTC96224.1"/>
    <property type="molecule type" value="Genomic_DNA"/>
</dbReference>
<dbReference type="GO" id="GO:0006869">
    <property type="term" value="P:lipid transport"/>
    <property type="evidence" value="ECO:0007669"/>
    <property type="project" value="UniProtKB-KW"/>
</dbReference>
<dbReference type="InterPro" id="IPR036640">
    <property type="entry name" value="ABC1_TM_sf"/>
</dbReference>
<dbReference type="PROSITE" id="PS50929">
    <property type="entry name" value="ABC_TM1F"/>
    <property type="match status" value="1"/>
</dbReference>
<dbReference type="GO" id="GO:0005886">
    <property type="term" value="C:plasma membrane"/>
    <property type="evidence" value="ECO:0007669"/>
    <property type="project" value="UniProtKB-SubCell"/>
</dbReference>
<feature type="transmembrane region" description="Helical" evidence="11">
    <location>
        <begin position="169"/>
        <end position="186"/>
    </location>
</feature>
<dbReference type="PROSITE" id="PS50893">
    <property type="entry name" value="ABC_TRANSPORTER_2"/>
    <property type="match status" value="1"/>
</dbReference>
<dbReference type="EMBL" id="UASS01000014">
    <property type="protein sequence ID" value="SPX61003.1"/>
    <property type="molecule type" value="Genomic_DNA"/>
</dbReference>
<evidence type="ECO:0000256" key="5">
    <source>
        <dbReference type="ARBA" id="ARBA00022692"/>
    </source>
</evidence>
<dbReference type="OrthoDB" id="6336411at2"/>
<comment type="subcellular location">
    <subcellularLocation>
        <location evidence="1">Cell membrane</location>
        <topology evidence="1">Multi-pass membrane protein</topology>
    </subcellularLocation>
</comment>
<dbReference type="InterPro" id="IPR017871">
    <property type="entry name" value="ABC_transporter-like_CS"/>
</dbReference>
<dbReference type="Pfam" id="PF00005">
    <property type="entry name" value="ABC_tran"/>
    <property type="match status" value="1"/>
</dbReference>
<keyword evidence="5 11" id="KW-0812">Transmembrane</keyword>
<feature type="transmembrane region" description="Helical" evidence="11">
    <location>
        <begin position="286"/>
        <end position="308"/>
    </location>
</feature>
<dbReference type="Proteomes" id="UP000054698">
    <property type="component" value="Unassembled WGS sequence"/>
</dbReference>
<dbReference type="RefSeq" id="WP_058446824.1">
    <property type="nucleotide sequence ID" value="NZ_CAAAHT010000011.1"/>
</dbReference>
<dbReference type="PROSITE" id="PS00211">
    <property type="entry name" value="ABC_TRANSPORTER_1"/>
    <property type="match status" value="1"/>
</dbReference>
<feature type="transmembrane region" description="Helical" evidence="11">
    <location>
        <begin position="253"/>
        <end position="274"/>
    </location>
</feature>
<dbReference type="PANTHER" id="PTHR43394:SF1">
    <property type="entry name" value="ATP-BINDING CASSETTE SUB-FAMILY B MEMBER 10, MITOCHONDRIAL"/>
    <property type="match status" value="1"/>
</dbReference>
<feature type="transmembrane region" description="Helical" evidence="11">
    <location>
        <begin position="23"/>
        <end position="45"/>
    </location>
</feature>
<evidence type="ECO:0000313" key="14">
    <source>
        <dbReference type="EMBL" id="KTC96224.1"/>
    </source>
</evidence>
<dbReference type="InterPro" id="IPR039421">
    <property type="entry name" value="Type_1_exporter"/>
</dbReference>
<organism evidence="14 16">
    <name type="scientific">Legionella feeleii</name>
    <dbReference type="NCBI Taxonomy" id="453"/>
    <lineage>
        <taxon>Bacteria</taxon>
        <taxon>Pseudomonadati</taxon>
        <taxon>Pseudomonadota</taxon>
        <taxon>Gammaproteobacteria</taxon>
        <taxon>Legionellales</taxon>
        <taxon>Legionellaceae</taxon>
        <taxon>Legionella</taxon>
    </lineage>
</organism>
<dbReference type="SUPFAM" id="SSF90123">
    <property type="entry name" value="ABC transporter transmembrane region"/>
    <property type="match status" value="1"/>
</dbReference>
<keyword evidence="6" id="KW-0547">Nucleotide-binding</keyword>
<evidence type="ECO:0000256" key="8">
    <source>
        <dbReference type="ARBA" id="ARBA00022989"/>
    </source>
</evidence>
<dbReference type="InterPro" id="IPR003439">
    <property type="entry name" value="ABC_transporter-like_ATP-bd"/>
</dbReference>
<dbReference type="FunFam" id="3.40.50.300:FF:000287">
    <property type="entry name" value="Multidrug ABC transporter ATP-binding protein"/>
    <property type="match status" value="1"/>
</dbReference>
<evidence type="ECO:0000256" key="4">
    <source>
        <dbReference type="ARBA" id="ARBA00022519"/>
    </source>
</evidence>
<evidence type="ECO:0000256" key="1">
    <source>
        <dbReference type="ARBA" id="ARBA00004651"/>
    </source>
</evidence>
<dbReference type="PATRIC" id="fig|453.4.peg.2215"/>
<name>A0A0W0TKV8_9GAMM</name>
<feature type="domain" description="ABC transmembrane type-1" evidence="13">
    <location>
        <begin position="25"/>
        <end position="310"/>
    </location>
</feature>
<sequence length="594" mass="67087">MKNNTQQSLTQFIVSLLKPYKSYLAIFAFVALVWAITNTLLPYILKIIIDKAVATAGDRSSFALIQPYIFLYIAVWIGLCLDMRLLDWVKMKLFPNLRQDTMEKMFAYLNQHSHQYFQNNFAGSLINKISDMQGGIIEILTTLDDMYAQLLGLIIAITTLLLIHPVFAFILIAWVISFLLITFLFLKPIEKLSHVFAEARSSVVGKMVDSISNIVNIRLFAKHAYENSYISRAIVDTVQKDRKMQAKIIHMRIYWDISIVALLGFNLWLLGRMYSQNLVTVGDFSFIISLSISILWNLWFIAGQFVAFSEQIGKCKQALSIINAVHDIVDVKDAKPLVVHQGEIQFENVSFHYDKGSRLFKNKTIVLHPGEKVGLVGFSGSGKSTFVNLILRLFAVESGRITIDQQNISEVTQESLRENIALIPQDISLFHRTLMENIRYGRSGASDDEVIAASEKAHCHEFISQLDEGYQSMVGERGIKLSGGQRQRIAIARAILKNAPILILDEATSALDSVTEKYIQDALHRLMEGKTTLVIAHRLSTLSAMDRILVFDNGQIIEDGTHQELIGLKGHYAKMWQMQAGGFLPEYSSEPVEK</sequence>
<dbReference type="EC" id="3.6.3.-" evidence="15"/>
<reference evidence="14 16" key="1">
    <citation type="submission" date="2015-11" db="EMBL/GenBank/DDBJ databases">
        <title>Genomic analysis of 38 Legionella species identifies large and diverse effector repertoires.</title>
        <authorList>
            <person name="Burstein D."/>
            <person name="Amaro F."/>
            <person name="Zusman T."/>
            <person name="Lifshitz Z."/>
            <person name="Cohen O."/>
            <person name="Gilbert J.A."/>
            <person name="Pupko T."/>
            <person name="Shuman H.A."/>
            <person name="Segal G."/>
        </authorList>
    </citation>
    <scope>NUCLEOTIDE SEQUENCE [LARGE SCALE GENOMIC DNA]</scope>
    <source>
        <strain evidence="14 16">WO-44C</strain>
    </source>
</reference>
<evidence type="ECO:0000259" key="12">
    <source>
        <dbReference type="PROSITE" id="PS50893"/>
    </source>
</evidence>
<feature type="transmembrane region" description="Helical" evidence="11">
    <location>
        <begin position="146"/>
        <end position="163"/>
    </location>
</feature>
<dbReference type="GO" id="GO:0016887">
    <property type="term" value="F:ATP hydrolysis activity"/>
    <property type="evidence" value="ECO:0007669"/>
    <property type="project" value="InterPro"/>
</dbReference>
<reference evidence="15 17" key="2">
    <citation type="submission" date="2018-06" db="EMBL/GenBank/DDBJ databases">
        <authorList>
            <consortium name="Pathogen Informatics"/>
            <person name="Doyle S."/>
        </authorList>
    </citation>
    <scope>NUCLEOTIDE SEQUENCE [LARGE SCALE GENOMIC DNA]</scope>
    <source>
        <strain evidence="15 17">NCTC12022</strain>
    </source>
</reference>
<dbReference type="Proteomes" id="UP000251942">
    <property type="component" value="Unassembled WGS sequence"/>
</dbReference>
<dbReference type="GO" id="GO:0015421">
    <property type="term" value="F:ABC-type oligopeptide transporter activity"/>
    <property type="evidence" value="ECO:0007669"/>
    <property type="project" value="TreeGrafter"/>
</dbReference>
<proteinExistence type="predicted"/>
<dbReference type="AlphaFoldDB" id="A0A0W0TKV8"/>
<dbReference type="InterPro" id="IPR003593">
    <property type="entry name" value="AAA+_ATPase"/>
</dbReference>
<evidence type="ECO:0000313" key="17">
    <source>
        <dbReference type="Proteomes" id="UP000251942"/>
    </source>
</evidence>
<keyword evidence="16" id="KW-1185">Reference proteome</keyword>
<keyword evidence="8 11" id="KW-1133">Transmembrane helix</keyword>
<dbReference type="InterPro" id="IPR027417">
    <property type="entry name" value="P-loop_NTPase"/>
</dbReference>
<dbReference type="Gene3D" id="1.20.1560.10">
    <property type="entry name" value="ABC transporter type 1, transmembrane domain"/>
    <property type="match status" value="1"/>
</dbReference>
<evidence type="ECO:0000313" key="16">
    <source>
        <dbReference type="Proteomes" id="UP000054698"/>
    </source>
</evidence>
<dbReference type="SUPFAM" id="SSF52540">
    <property type="entry name" value="P-loop containing nucleoside triphosphate hydrolases"/>
    <property type="match status" value="1"/>
</dbReference>
<evidence type="ECO:0000256" key="2">
    <source>
        <dbReference type="ARBA" id="ARBA00022448"/>
    </source>
</evidence>
<keyword evidence="2" id="KW-0813">Transport</keyword>
<dbReference type="Pfam" id="PF00664">
    <property type="entry name" value="ABC_membrane"/>
    <property type="match status" value="1"/>
</dbReference>
<gene>
    <name evidence="14" type="primary">abcT</name>
    <name evidence="14" type="ORF">Lfee_2022</name>
    <name evidence="15" type="ORF">NCTC12022_01741</name>
</gene>
<keyword evidence="4" id="KW-0997">Cell inner membrane</keyword>
<keyword evidence="15" id="KW-0378">Hydrolase</keyword>
<dbReference type="STRING" id="453.Lfee_2022"/>
<evidence type="ECO:0000256" key="9">
    <source>
        <dbReference type="ARBA" id="ARBA00023055"/>
    </source>
</evidence>